<evidence type="ECO:0000256" key="3">
    <source>
        <dbReference type="ARBA" id="ARBA00022801"/>
    </source>
</evidence>
<dbReference type="Proteomes" id="UP000219440">
    <property type="component" value="Unassembled WGS sequence"/>
</dbReference>
<gene>
    <name evidence="5" type="ORF">SAMN06296378_1136</name>
</gene>
<proteinExistence type="inferred from homology"/>
<keyword evidence="3 5" id="KW-0378">Hydrolase</keyword>
<dbReference type="PANTHER" id="PTHR43248:SF29">
    <property type="entry name" value="TRIPEPTIDYL AMINOPEPTIDASE"/>
    <property type="match status" value="1"/>
</dbReference>
<dbReference type="InterPro" id="IPR013595">
    <property type="entry name" value="Pept_S33_TAP-like_C"/>
</dbReference>
<comment type="similarity">
    <text evidence="1">Belongs to the peptidase S33 family.</text>
</comment>
<organism evidence="5 6">
    <name type="scientific">Salinibacterium xinjiangense</name>
    <dbReference type="NCBI Taxonomy" id="386302"/>
    <lineage>
        <taxon>Bacteria</taxon>
        <taxon>Bacillati</taxon>
        <taxon>Actinomycetota</taxon>
        <taxon>Actinomycetes</taxon>
        <taxon>Micrococcales</taxon>
        <taxon>Microbacteriaceae</taxon>
        <taxon>Salinibacterium</taxon>
    </lineage>
</organism>
<keyword evidence="6" id="KW-1185">Reference proteome</keyword>
<dbReference type="Gene3D" id="3.40.50.1820">
    <property type="entry name" value="alpha/beta hydrolase"/>
    <property type="match status" value="1"/>
</dbReference>
<dbReference type="AlphaFoldDB" id="A0A2C8Z9Q4"/>
<evidence type="ECO:0000256" key="1">
    <source>
        <dbReference type="ARBA" id="ARBA00010088"/>
    </source>
</evidence>
<dbReference type="EMBL" id="OCST01000002">
    <property type="protein sequence ID" value="SOE60705.1"/>
    <property type="molecule type" value="Genomic_DNA"/>
</dbReference>
<dbReference type="InterPro" id="IPR029058">
    <property type="entry name" value="AB_hydrolase_fold"/>
</dbReference>
<dbReference type="PANTHER" id="PTHR43248">
    <property type="entry name" value="2-SUCCINYL-6-HYDROXY-2,4-CYCLOHEXADIENE-1-CARBOXYLATE SYNTHASE"/>
    <property type="match status" value="1"/>
</dbReference>
<protein>
    <submittedName>
        <fullName evidence="5">Alpha/beta hydrolase fold</fullName>
    </submittedName>
</protein>
<dbReference type="SUPFAM" id="SSF53474">
    <property type="entry name" value="alpha/beta-Hydrolases"/>
    <property type="match status" value="1"/>
</dbReference>
<dbReference type="RefSeq" id="WP_229671239.1">
    <property type="nucleotide sequence ID" value="NZ_BMLC01000001.1"/>
</dbReference>
<dbReference type="Pfam" id="PF08386">
    <property type="entry name" value="Abhydrolase_4"/>
    <property type="match status" value="1"/>
</dbReference>
<evidence type="ECO:0000259" key="4">
    <source>
        <dbReference type="Pfam" id="PF08386"/>
    </source>
</evidence>
<accession>A0A2C8Z9Q4</accession>
<reference evidence="5 6" key="1">
    <citation type="submission" date="2017-09" db="EMBL/GenBank/DDBJ databases">
        <authorList>
            <person name="Ehlers B."/>
            <person name="Leendertz F.H."/>
        </authorList>
    </citation>
    <scope>NUCLEOTIDE SEQUENCE [LARGE SCALE GENOMIC DNA]</scope>
    <source>
        <strain evidence="5 6">CGMCC 1.05381</strain>
    </source>
</reference>
<feature type="domain" description="Peptidase S33 tripeptidyl aminopeptidase-like C-terminal" evidence="4">
    <location>
        <begin position="408"/>
        <end position="510"/>
    </location>
</feature>
<dbReference type="GO" id="GO:0016787">
    <property type="term" value="F:hydrolase activity"/>
    <property type="evidence" value="ECO:0007669"/>
    <property type="project" value="UniProtKB-KW"/>
</dbReference>
<evidence type="ECO:0000256" key="2">
    <source>
        <dbReference type="ARBA" id="ARBA00022729"/>
    </source>
</evidence>
<evidence type="ECO:0000313" key="5">
    <source>
        <dbReference type="EMBL" id="SOE60705.1"/>
    </source>
</evidence>
<sequence>MRGRTAVVVAMAMVVLLPLSGCVSWFMPPAANTTSTPTGEDVAAGLTPFYEQILKWSNCDGGMQCSTATAPLDWSEPGGESIELALVRQPATSSARVGSLLVNPGGPGGSGVDFVKDSVDYATDKRLQSSFDIVGFDPRGVNRSTPVTCYSDPAELDSYLYDILPGTPGSDDWIAAANASTKQFGERCLELTGPLLGNVDTISAARDLDMLRAVLGDTTLNYLGYSYGTLLGQVYADLFPDKTGRLVLDGAVDPASDDFEGTATQAQGFESALRAFLEDCSSAEDCPFPGSVDASMTTIRTLLDSLDASPIASDDGRELGSSAMFTAIILPLYNADNWVSLRELFTSVFQGDASYAFQLADTYNGRDPDGSYAENQTEAFISINCLDAHGDGDVAQMRAEAAELARLAPVFGPQMSWGGTGCPNWPVPAKRDRAPILAAGSADILVVGTTNDPATPYKWAQTVAATLEKGHLVTFDGEGHTAYNKSNDCVNDAVDEFLINGTVPATDPLC</sequence>
<name>A0A2C8Z9Q4_9MICO</name>
<keyword evidence="2" id="KW-0732">Signal</keyword>
<evidence type="ECO:0000313" key="6">
    <source>
        <dbReference type="Proteomes" id="UP000219440"/>
    </source>
</evidence>
<dbReference type="InterPro" id="IPR051601">
    <property type="entry name" value="Serine_prot/Carboxylest_S33"/>
</dbReference>